<proteinExistence type="predicted"/>
<dbReference type="KEGG" id="nev:NTE_00556"/>
<organism evidence="1 2">
    <name type="scientific">Candidatus Nitrososphaera evergladensis SR1</name>
    <dbReference type="NCBI Taxonomy" id="1459636"/>
    <lineage>
        <taxon>Archaea</taxon>
        <taxon>Nitrososphaerota</taxon>
        <taxon>Nitrososphaeria</taxon>
        <taxon>Nitrososphaerales</taxon>
        <taxon>Nitrososphaeraceae</taxon>
        <taxon>Nitrososphaera</taxon>
    </lineage>
</organism>
<dbReference type="AlphaFoldDB" id="A0A075MPB7"/>
<protein>
    <submittedName>
        <fullName evidence="1">Uncharacterized protein</fullName>
    </submittedName>
</protein>
<name>A0A075MPB7_9ARCH</name>
<dbReference type="Proteomes" id="UP000028194">
    <property type="component" value="Chromosome"/>
</dbReference>
<evidence type="ECO:0000313" key="1">
    <source>
        <dbReference type="EMBL" id="AIF82637.1"/>
    </source>
</evidence>
<dbReference type="EMBL" id="CP007174">
    <property type="protein sequence ID" value="AIF82637.1"/>
    <property type="molecule type" value="Genomic_DNA"/>
</dbReference>
<sequence>MRAVVVVILTAATATALLSFGMTAQADAQRVIVKPILQDTYRVKFIQVKVLNDHEGALSGDGEFKMFGGANGKQIFIDTCTPAAGKSDCDGGMNDVSPGEVVKLPASKYVDINVAPGGAINVGAYGIEEDWEGWTPPKLPTWAETTCKPIPGAHYVCDYWPQISKVASWLGAHLNSNEKLGVVNVAYTAPNYPSGNISVRSSTGDYILTFSIEKIGGVSPPLARQQ</sequence>
<gene>
    <name evidence="1" type="ORF">NTE_00556</name>
</gene>
<evidence type="ECO:0000313" key="2">
    <source>
        <dbReference type="Proteomes" id="UP000028194"/>
    </source>
</evidence>
<reference evidence="1 2" key="1">
    <citation type="journal article" date="2014" name="PLoS ONE">
        <title>Genome Sequence of Candidatus Nitrososphaera evergladensis from Group I.1b Enriched from Everglades Soil Reveals Novel Genomic Features of the Ammonia-Oxidizing Archaea.</title>
        <authorList>
            <person name="Zhalnina K.V."/>
            <person name="Dias R."/>
            <person name="Leonard M.T."/>
            <person name="Dorr de Quadros P."/>
            <person name="Camargo F.A."/>
            <person name="Drew J.C."/>
            <person name="Farmerie W.G."/>
            <person name="Daroub S.H."/>
            <person name="Triplett E.W."/>
        </authorList>
    </citation>
    <scope>NUCLEOTIDE SEQUENCE [LARGE SCALE GENOMIC DNA]</scope>
    <source>
        <strain evidence="1 2">SR1</strain>
    </source>
</reference>
<keyword evidence="2" id="KW-1185">Reference proteome</keyword>
<accession>A0A075MPB7</accession>
<dbReference type="HOGENOM" id="CLU_1212635_0_0_2"/>